<dbReference type="Gene3D" id="3.40.50.1820">
    <property type="entry name" value="alpha/beta hydrolase"/>
    <property type="match status" value="1"/>
</dbReference>
<keyword evidence="4" id="KW-1185">Reference proteome</keyword>
<gene>
    <name evidence="3" type="ORF">Aau02nite_42480</name>
</gene>
<dbReference type="InterPro" id="IPR022742">
    <property type="entry name" value="Hydrolase_4"/>
</dbReference>
<reference evidence="3" key="1">
    <citation type="submission" date="2021-03" db="EMBL/GenBank/DDBJ databases">
        <title>Whole genome shotgun sequence of Actinoplanes auranticolor NBRC 12245.</title>
        <authorList>
            <person name="Komaki H."/>
            <person name="Tamura T."/>
        </authorList>
    </citation>
    <scope>NUCLEOTIDE SEQUENCE</scope>
    <source>
        <strain evidence="3">NBRC 12245</strain>
    </source>
</reference>
<accession>A0A919SFA0</accession>
<organism evidence="3 4">
    <name type="scientific">Actinoplanes auranticolor</name>
    <dbReference type="NCBI Taxonomy" id="47988"/>
    <lineage>
        <taxon>Bacteria</taxon>
        <taxon>Bacillati</taxon>
        <taxon>Actinomycetota</taxon>
        <taxon>Actinomycetes</taxon>
        <taxon>Micromonosporales</taxon>
        <taxon>Micromonosporaceae</taxon>
        <taxon>Actinoplanes</taxon>
    </lineage>
</organism>
<dbReference type="AlphaFoldDB" id="A0A919SFA0"/>
<evidence type="ECO:0000313" key="4">
    <source>
        <dbReference type="Proteomes" id="UP000681340"/>
    </source>
</evidence>
<comment type="caution">
    <text evidence="3">The sequence shown here is derived from an EMBL/GenBank/DDBJ whole genome shotgun (WGS) entry which is preliminary data.</text>
</comment>
<evidence type="ECO:0000259" key="2">
    <source>
        <dbReference type="Pfam" id="PF12146"/>
    </source>
</evidence>
<dbReference type="Proteomes" id="UP000681340">
    <property type="component" value="Unassembled WGS sequence"/>
</dbReference>
<protein>
    <submittedName>
        <fullName evidence="3">Alpha/beta hydrolase</fullName>
    </submittedName>
</protein>
<dbReference type="GO" id="GO:0016787">
    <property type="term" value="F:hydrolase activity"/>
    <property type="evidence" value="ECO:0007669"/>
    <property type="project" value="UniProtKB-KW"/>
</dbReference>
<feature type="domain" description="Serine aminopeptidase S33" evidence="2">
    <location>
        <begin position="92"/>
        <end position="159"/>
    </location>
</feature>
<proteinExistence type="predicted"/>
<feature type="region of interest" description="Disordered" evidence="1">
    <location>
        <begin position="1"/>
        <end position="21"/>
    </location>
</feature>
<dbReference type="InterPro" id="IPR029058">
    <property type="entry name" value="AB_hydrolase_fold"/>
</dbReference>
<dbReference type="Pfam" id="PF12146">
    <property type="entry name" value="Hydrolase_4"/>
    <property type="match status" value="1"/>
</dbReference>
<dbReference type="EMBL" id="BOQL01000032">
    <property type="protein sequence ID" value="GIM70745.1"/>
    <property type="molecule type" value="Genomic_DNA"/>
</dbReference>
<dbReference type="SUPFAM" id="SSF53474">
    <property type="entry name" value="alpha/beta-Hydrolases"/>
    <property type="match status" value="1"/>
</dbReference>
<keyword evidence="3" id="KW-0378">Hydrolase</keyword>
<name>A0A919SFA0_9ACTN</name>
<evidence type="ECO:0000256" key="1">
    <source>
        <dbReference type="SAM" id="MobiDB-lite"/>
    </source>
</evidence>
<evidence type="ECO:0000313" key="3">
    <source>
        <dbReference type="EMBL" id="GIM70745.1"/>
    </source>
</evidence>
<sequence length="229" mass="24357">MRPAKTGTELDVTSHPTAFAPRTPVELSPALDVSGPREHARAVVLLLPGGRATSVAPARRGLAQLRMVPFARAIGWSTRGRRVAVWTLRYRLRGWNGSAQDPVHDARWALEQARRSHPGAPILLVGHSMGGRVALRLAGEPGVAAVCALAPWIEAGEPAPRPGATIVIAHGDADRVTDPRSSAAYAARIGASFVPVPGETHALLRRPVFWTRLVTAFVTTALESALPVD</sequence>